<dbReference type="InterPro" id="IPR014721">
    <property type="entry name" value="Ribsml_uS5_D2-typ_fold_subgr"/>
</dbReference>
<dbReference type="GO" id="GO:0032300">
    <property type="term" value="C:mismatch repair complex"/>
    <property type="evidence" value="ECO:0007669"/>
    <property type="project" value="InterPro"/>
</dbReference>
<dbReference type="GO" id="GO:0016887">
    <property type="term" value="F:ATP hydrolysis activity"/>
    <property type="evidence" value="ECO:0007669"/>
    <property type="project" value="InterPro"/>
</dbReference>
<dbReference type="SMART" id="SM00853">
    <property type="entry name" value="MutL_C"/>
    <property type="match status" value="1"/>
</dbReference>
<protein>
    <recommendedName>
        <fullName evidence="4">DNA mismatch repair protein MutL</fullName>
    </recommendedName>
</protein>
<dbReference type="InterPro" id="IPR042121">
    <property type="entry name" value="MutL_C_regsub"/>
</dbReference>
<dbReference type="HAMAP" id="MF_00149">
    <property type="entry name" value="DNA_mis_repair"/>
    <property type="match status" value="1"/>
</dbReference>
<dbReference type="InterPro" id="IPR020568">
    <property type="entry name" value="Ribosomal_Su5_D2-typ_SF"/>
</dbReference>
<keyword evidence="7" id="KW-0255">Endonuclease</keyword>
<dbReference type="AlphaFoldDB" id="A0A930B6X1"/>
<dbReference type="GO" id="GO:0005524">
    <property type="term" value="F:ATP binding"/>
    <property type="evidence" value="ECO:0007669"/>
    <property type="project" value="InterPro"/>
</dbReference>
<dbReference type="EMBL" id="JABZMK010000001">
    <property type="protein sequence ID" value="MBF1128555.1"/>
    <property type="molecule type" value="Genomic_DNA"/>
</dbReference>
<feature type="domain" description="DNA mismatch repair protein S5" evidence="6">
    <location>
        <begin position="209"/>
        <end position="327"/>
    </location>
</feature>
<dbReference type="SUPFAM" id="SSF118116">
    <property type="entry name" value="DNA mismatch repair protein MutL"/>
    <property type="match status" value="1"/>
</dbReference>
<dbReference type="NCBIfam" id="TIGR00585">
    <property type="entry name" value="mutl"/>
    <property type="match status" value="1"/>
</dbReference>
<dbReference type="SMART" id="SM01340">
    <property type="entry name" value="DNA_mis_repair"/>
    <property type="match status" value="1"/>
</dbReference>
<evidence type="ECO:0000256" key="1">
    <source>
        <dbReference type="ARBA" id="ARBA00006082"/>
    </source>
</evidence>
<dbReference type="CDD" id="cd16926">
    <property type="entry name" value="HATPase_MutL-MLH-PMS-like"/>
    <property type="match status" value="1"/>
</dbReference>
<feature type="domain" description="MutL C-terminal dimerisation" evidence="5">
    <location>
        <begin position="462"/>
        <end position="602"/>
    </location>
</feature>
<comment type="caution">
    <text evidence="7">The sequence shown here is derived from an EMBL/GenBank/DDBJ whole genome shotgun (WGS) entry which is preliminary data.</text>
</comment>
<dbReference type="Gene3D" id="3.30.565.10">
    <property type="entry name" value="Histidine kinase-like ATPase, C-terminal domain"/>
    <property type="match status" value="1"/>
</dbReference>
<dbReference type="Pfam" id="PF01119">
    <property type="entry name" value="DNA_mis_repair"/>
    <property type="match status" value="1"/>
</dbReference>
<keyword evidence="3 4" id="KW-0234">DNA repair</keyword>
<dbReference type="PANTHER" id="PTHR10073:SF12">
    <property type="entry name" value="DNA MISMATCH REPAIR PROTEIN MLH1"/>
    <property type="match status" value="1"/>
</dbReference>
<keyword evidence="7" id="KW-0540">Nuclease</keyword>
<gene>
    <name evidence="4 7" type="primary">mutL</name>
    <name evidence="7" type="ORF">HXL70_00690</name>
</gene>
<comment type="function">
    <text evidence="4">This protein is involved in the repair of mismatches in DNA. It is required for dam-dependent methyl-directed DNA mismatch repair. May act as a 'molecular matchmaker', a protein that promotes the formation of a stable complex between two or more DNA-binding proteins in an ATP-dependent manner without itself being part of a final effector complex.</text>
</comment>
<dbReference type="GO" id="GO:0030983">
    <property type="term" value="F:mismatched DNA binding"/>
    <property type="evidence" value="ECO:0007669"/>
    <property type="project" value="InterPro"/>
</dbReference>
<dbReference type="InterPro" id="IPR042120">
    <property type="entry name" value="MutL_C_dimsub"/>
</dbReference>
<proteinExistence type="inferred from homology"/>
<evidence type="ECO:0000259" key="6">
    <source>
        <dbReference type="SMART" id="SM01340"/>
    </source>
</evidence>
<dbReference type="InterPro" id="IPR014762">
    <property type="entry name" value="DNA_mismatch_repair_CS"/>
</dbReference>
<dbReference type="Gene3D" id="3.30.230.10">
    <property type="match status" value="1"/>
</dbReference>
<dbReference type="GO" id="GO:0006298">
    <property type="term" value="P:mismatch repair"/>
    <property type="evidence" value="ECO:0007669"/>
    <property type="project" value="UniProtKB-UniRule"/>
</dbReference>
<dbReference type="Pfam" id="PF08676">
    <property type="entry name" value="MutL_C"/>
    <property type="match status" value="1"/>
</dbReference>
<dbReference type="InterPro" id="IPR013507">
    <property type="entry name" value="DNA_mismatch_S5_2-like"/>
</dbReference>
<keyword evidence="7" id="KW-0378">Hydrolase</keyword>
<reference evidence="7" key="1">
    <citation type="submission" date="2020-04" db="EMBL/GenBank/DDBJ databases">
        <title>Deep metagenomics examines the oral microbiome during advanced dental caries in children, revealing novel taxa and co-occurrences with host molecules.</title>
        <authorList>
            <person name="Baker J.L."/>
            <person name="Morton J.T."/>
            <person name="Dinis M."/>
            <person name="Alvarez R."/>
            <person name="Tran N.C."/>
            <person name="Knight R."/>
            <person name="Edlund A."/>
        </authorList>
    </citation>
    <scope>NUCLEOTIDE SEQUENCE</scope>
    <source>
        <strain evidence="7">JCVI_32_bin.14</strain>
    </source>
</reference>
<evidence type="ECO:0000313" key="7">
    <source>
        <dbReference type="EMBL" id="MBF1128555.1"/>
    </source>
</evidence>
<dbReference type="PANTHER" id="PTHR10073">
    <property type="entry name" value="DNA MISMATCH REPAIR PROTEIN MLH, PMS, MUTL"/>
    <property type="match status" value="1"/>
</dbReference>
<dbReference type="SUPFAM" id="SSF54211">
    <property type="entry name" value="Ribosomal protein S5 domain 2-like"/>
    <property type="match status" value="1"/>
</dbReference>
<dbReference type="InterPro" id="IPR036890">
    <property type="entry name" value="HATPase_C_sf"/>
</dbReference>
<evidence type="ECO:0000313" key="8">
    <source>
        <dbReference type="Proteomes" id="UP000757890"/>
    </source>
</evidence>
<dbReference type="Gene3D" id="3.30.1370.100">
    <property type="entry name" value="MutL, C-terminal domain, regulatory subdomain"/>
    <property type="match status" value="1"/>
</dbReference>
<dbReference type="SUPFAM" id="SSF55874">
    <property type="entry name" value="ATPase domain of HSP90 chaperone/DNA topoisomerase II/histidine kinase"/>
    <property type="match status" value="1"/>
</dbReference>
<dbReference type="GO" id="GO:0140664">
    <property type="term" value="F:ATP-dependent DNA damage sensor activity"/>
    <property type="evidence" value="ECO:0007669"/>
    <property type="project" value="InterPro"/>
</dbReference>
<dbReference type="InterPro" id="IPR020667">
    <property type="entry name" value="DNA_mismatch_repair_MutL"/>
</dbReference>
<dbReference type="InterPro" id="IPR037198">
    <property type="entry name" value="MutL_C_sf"/>
</dbReference>
<comment type="similarity">
    <text evidence="1 4">Belongs to the DNA mismatch repair MutL/HexB family.</text>
</comment>
<organism evidence="7 8">
    <name type="scientific">Dialister invisus</name>
    <dbReference type="NCBI Taxonomy" id="218538"/>
    <lineage>
        <taxon>Bacteria</taxon>
        <taxon>Bacillati</taxon>
        <taxon>Bacillota</taxon>
        <taxon>Negativicutes</taxon>
        <taxon>Veillonellales</taxon>
        <taxon>Veillonellaceae</taxon>
        <taxon>Dialister</taxon>
    </lineage>
</organism>
<dbReference type="RefSeq" id="WP_276638318.1">
    <property type="nucleotide sequence ID" value="NZ_DAWCXG010000003.1"/>
</dbReference>
<dbReference type="PROSITE" id="PS00058">
    <property type="entry name" value="DNA_MISMATCH_REPAIR_1"/>
    <property type="match status" value="1"/>
</dbReference>
<evidence type="ECO:0000256" key="4">
    <source>
        <dbReference type="HAMAP-Rule" id="MF_00149"/>
    </source>
</evidence>
<dbReference type="Pfam" id="PF13589">
    <property type="entry name" value="HATPase_c_3"/>
    <property type="match status" value="1"/>
</dbReference>
<evidence type="ECO:0000259" key="5">
    <source>
        <dbReference type="SMART" id="SM00853"/>
    </source>
</evidence>
<dbReference type="FunFam" id="3.30.565.10:FF:000003">
    <property type="entry name" value="DNA mismatch repair endonuclease MutL"/>
    <property type="match status" value="1"/>
</dbReference>
<keyword evidence="2 4" id="KW-0227">DNA damage</keyword>
<name>A0A930B6X1_9FIRM</name>
<accession>A0A930B6X1</accession>
<dbReference type="CDD" id="cd00782">
    <property type="entry name" value="MutL_Trans"/>
    <property type="match status" value="1"/>
</dbReference>
<dbReference type="Gene3D" id="3.30.1540.20">
    <property type="entry name" value="MutL, C-terminal domain, dimerisation subdomain"/>
    <property type="match status" value="1"/>
</dbReference>
<dbReference type="InterPro" id="IPR002099">
    <property type="entry name" value="MutL/Mlh/PMS"/>
</dbReference>
<dbReference type="Proteomes" id="UP000757890">
    <property type="component" value="Unassembled WGS sequence"/>
</dbReference>
<dbReference type="GO" id="GO:0004519">
    <property type="term" value="F:endonuclease activity"/>
    <property type="evidence" value="ECO:0007669"/>
    <property type="project" value="UniProtKB-KW"/>
</dbReference>
<evidence type="ECO:0000256" key="3">
    <source>
        <dbReference type="ARBA" id="ARBA00023204"/>
    </source>
</evidence>
<evidence type="ECO:0000256" key="2">
    <source>
        <dbReference type="ARBA" id="ARBA00022763"/>
    </source>
</evidence>
<dbReference type="InterPro" id="IPR038973">
    <property type="entry name" value="MutL/Mlh/Pms-like"/>
</dbReference>
<dbReference type="InterPro" id="IPR014790">
    <property type="entry name" value="MutL_C"/>
</dbReference>
<sequence length="645" mass="71681">MSLIHILDEVTSNQIAAGEVVERPVNAVKELVENSIDAGARMIEVEIADGGMTYIRVTDDGSGMTREDAKLSVIRHATSKISSVENIYHICSLGFRGEALPSIMSVSRTTITTRRAEDMEGTAIDVIGGAVEKIKGVGAPAGTTVEVRELFYNVPARKKFLKSERTESSRINTMIGKLALANPDISFTLINNGRTVIETPGNGRLMDVISALYGVKVTGEMLEVESEGEDSVMTGMISKPSLLKSSRQNQTIIINRRVVESAVVTKAVDNAYHSLLPKNGYPIMVLTFTLPPESIDVNVHPQKREIKFDDEQKIFRLVYHAVLNTLTSQSAPDSIVKDMIKEPAHQVPLGTELDLSKVVVEDKQLGAHDIGLTEADGVVQKPQPSVPVQSSWNESFSSYGNRDFRKSEHAVSRSGTDFETKQTRSEILSTTPVFIKPHEESMKAESEPLFEVTAEKDDPVIPLGQVADCFILCQHGSDLFIIDQHAAHERVRYDRFAAKTDGIPVQTILIPYLIDVEPEDMDLLFEKEEEIKKLGITFEQAGRDVIRITGAPEDFPENDMDRIIKDLLFAFHDENMPSPETLRHRMMAYAACRGAIKRGDPLNVRQMKELITDLFHTTRPFVCPHGRPTIVKFTPDELGRLFDRT</sequence>